<feature type="region of interest" description="Disordered" evidence="3">
    <location>
        <begin position="1"/>
        <end position="76"/>
    </location>
</feature>
<feature type="compositionally biased region" description="Pro residues" evidence="3">
    <location>
        <begin position="1"/>
        <end position="11"/>
    </location>
</feature>
<evidence type="ECO:0000313" key="5">
    <source>
        <dbReference type="Proteomes" id="UP000749559"/>
    </source>
</evidence>
<feature type="non-terminal residue" evidence="4">
    <location>
        <position position="1"/>
    </location>
</feature>
<proteinExistence type="inferred from homology"/>
<dbReference type="Pfam" id="PF03803">
    <property type="entry name" value="Scramblase"/>
    <property type="match status" value="1"/>
</dbReference>
<protein>
    <recommendedName>
        <fullName evidence="2">Phospholipid scramblase</fullName>
    </recommendedName>
</protein>
<dbReference type="OrthoDB" id="191150at2759"/>
<dbReference type="GO" id="GO:0017128">
    <property type="term" value="F:phospholipid scramblase activity"/>
    <property type="evidence" value="ECO:0007669"/>
    <property type="project" value="InterPro"/>
</dbReference>
<evidence type="ECO:0000313" key="4">
    <source>
        <dbReference type="EMBL" id="CAH1776138.1"/>
    </source>
</evidence>
<evidence type="ECO:0000256" key="2">
    <source>
        <dbReference type="RuleBase" id="RU363116"/>
    </source>
</evidence>
<name>A0A8S4N4T7_OWEFU</name>
<keyword evidence="5" id="KW-1185">Reference proteome</keyword>
<comment type="similarity">
    <text evidence="1 2">Belongs to the phospholipid scramblase family.</text>
</comment>
<feature type="compositionally biased region" description="Low complexity" evidence="3">
    <location>
        <begin position="12"/>
        <end position="52"/>
    </location>
</feature>
<reference evidence="4" key="1">
    <citation type="submission" date="2022-03" db="EMBL/GenBank/DDBJ databases">
        <authorList>
            <person name="Martin C."/>
        </authorList>
    </citation>
    <scope>NUCLEOTIDE SEQUENCE</scope>
</reference>
<keyword evidence="2" id="KW-0106">Calcium</keyword>
<dbReference type="PANTHER" id="PTHR23248">
    <property type="entry name" value="PHOSPHOLIPID SCRAMBLASE-RELATED"/>
    <property type="match status" value="1"/>
</dbReference>
<dbReference type="InterPro" id="IPR005552">
    <property type="entry name" value="Scramblase"/>
</dbReference>
<comment type="cofactor">
    <cofactor evidence="2">
        <name>Ca(2+)</name>
        <dbReference type="ChEBI" id="CHEBI:29108"/>
    </cofactor>
</comment>
<evidence type="ECO:0000256" key="1">
    <source>
        <dbReference type="ARBA" id="ARBA00005350"/>
    </source>
</evidence>
<gene>
    <name evidence="4" type="ORF">OFUS_LOCUS3346</name>
</gene>
<dbReference type="AlphaFoldDB" id="A0A8S4N4T7"/>
<keyword evidence="2" id="KW-0449">Lipoprotein</keyword>
<evidence type="ECO:0000256" key="3">
    <source>
        <dbReference type="SAM" id="MobiDB-lite"/>
    </source>
</evidence>
<dbReference type="EMBL" id="CAIIXF020000001">
    <property type="protein sequence ID" value="CAH1776138.1"/>
    <property type="molecule type" value="Genomic_DNA"/>
</dbReference>
<organism evidence="4 5">
    <name type="scientific">Owenia fusiformis</name>
    <name type="common">Polychaete worm</name>
    <dbReference type="NCBI Taxonomy" id="6347"/>
    <lineage>
        <taxon>Eukaryota</taxon>
        <taxon>Metazoa</taxon>
        <taxon>Spiralia</taxon>
        <taxon>Lophotrochozoa</taxon>
        <taxon>Annelida</taxon>
        <taxon>Polychaeta</taxon>
        <taxon>Sedentaria</taxon>
        <taxon>Canalipalpata</taxon>
        <taxon>Sabellida</taxon>
        <taxon>Oweniida</taxon>
        <taxon>Oweniidae</taxon>
        <taxon>Owenia</taxon>
    </lineage>
</organism>
<dbReference type="GO" id="GO:0005886">
    <property type="term" value="C:plasma membrane"/>
    <property type="evidence" value="ECO:0007669"/>
    <property type="project" value="TreeGrafter"/>
</dbReference>
<comment type="function">
    <text evidence="2">May mediate accelerated ATP-independent bidirectional transbilayer migration of phospholipids upon binding calcium ions that results in a loss of phospholipid asymmetry in the plasma membrane.</text>
</comment>
<dbReference type="Proteomes" id="UP000749559">
    <property type="component" value="Unassembled WGS sequence"/>
</dbReference>
<sequence>GYAQAPPPYGQPPQGYGQPPQGGQPPQQGYASPPQGYGQPPPQGYGQPQYGVQPGGYAGQPGQPGVPPMGGAPGGVQWMARPEGLPGCPPGLEYLTQIDQILVHQQVELLEMMTGFETQNKYQVKNSLGQQVYFANEESDMCMRQCCGPQRGFTMHITDNLGQEVIRCHREFKCCAGCCWCAGSDCCAMELIVEAPPGQVVGSVKQACSPCPPRFDIKDANEQKIFDVEGPVCMCQGPCCAWDQDFVVKSADQAQEVGKISKQWTGFVKEYFTNADNFGVSCKYQLSHTSNFT</sequence>
<accession>A0A8S4N4T7</accession>
<comment type="caution">
    <text evidence="4">The sequence shown here is derived from an EMBL/GenBank/DDBJ whole genome shotgun (WGS) entry which is preliminary data.</text>
</comment>
<keyword evidence="2" id="KW-0564">Palmitate</keyword>
<dbReference type="PANTHER" id="PTHR23248:SF63">
    <property type="entry name" value="PHOSPHOLIPID SCRAMBLASE"/>
    <property type="match status" value="1"/>
</dbReference>